<keyword evidence="1" id="KW-1133">Transmembrane helix</keyword>
<evidence type="ECO:0000313" key="3">
    <source>
        <dbReference type="Proteomes" id="UP001556367"/>
    </source>
</evidence>
<gene>
    <name evidence="2" type="ORF">HGRIS_010022</name>
</gene>
<keyword evidence="3" id="KW-1185">Reference proteome</keyword>
<protein>
    <recommendedName>
        <fullName evidence="4">MARVEL domain-containing protein</fullName>
    </recommendedName>
</protein>
<feature type="transmembrane region" description="Helical" evidence="1">
    <location>
        <begin position="42"/>
        <end position="63"/>
    </location>
</feature>
<evidence type="ECO:0000313" key="2">
    <source>
        <dbReference type="EMBL" id="KAL0950014.1"/>
    </source>
</evidence>
<keyword evidence="1" id="KW-0472">Membrane</keyword>
<evidence type="ECO:0008006" key="4">
    <source>
        <dbReference type="Google" id="ProtNLM"/>
    </source>
</evidence>
<dbReference type="Proteomes" id="UP001556367">
    <property type="component" value="Unassembled WGS sequence"/>
</dbReference>
<evidence type="ECO:0000256" key="1">
    <source>
        <dbReference type="SAM" id="Phobius"/>
    </source>
</evidence>
<feature type="transmembrane region" description="Helical" evidence="1">
    <location>
        <begin position="70"/>
        <end position="88"/>
    </location>
</feature>
<name>A0ABR3J2Z1_9AGAR</name>
<organism evidence="2 3">
    <name type="scientific">Hohenbuehelia grisea</name>
    <dbReference type="NCBI Taxonomy" id="104357"/>
    <lineage>
        <taxon>Eukaryota</taxon>
        <taxon>Fungi</taxon>
        <taxon>Dikarya</taxon>
        <taxon>Basidiomycota</taxon>
        <taxon>Agaricomycotina</taxon>
        <taxon>Agaricomycetes</taxon>
        <taxon>Agaricomycetidae</taxon>
        <taxon>Agaricales</taxon>
        <taxon>Pleurotineae</taxon>
        <taxon>Pleurotaceae</taxon>
        <taxon>Hohenbuehelia</taxon>
    </lineage>
</organism>
<feature type="transmembrane region" description="Helical" evidence="1">
    <location>
        <begin position="12"/>
        <end position="36"/>
    </location>
</feature>
<feature type="transmembrane region" description="Helical" evidence="1">
    <location>
        <begin position="125"/>
        <end position="145"/>
    </location>
</feature>
<keyword evidence="1" id="KW-0812">Transmembrane</keyword>
<reference evidence="3" key="1">
    <citation type="submission" date="2024-06" db="EMBL/GenBank/DDBJ databases">
        <title>Multi-omics analyses provide insights into the biosynthesis of the anticancer antibiotic pleurotin in Hohenbuehelia grisea.</title>
        <authorList>
            <person name="Weaver J.A."/>
            <person name="Alberti F."/>
        </authorList>
    </citation>
    <scope>NUCLEOTIDE SEQUENCE [LARGE SCALE GENOMIC DNA]</scope>
    <source>
        <strain evidence="3">T-177</strain>
    </source>
</reference>
<sequence>MTVQFTNNRIVLYVVTFLLSATVLGLSAHFASVFLPRLHQDFTIFALIISSLTIFTFLITLQWAQPRTEAPVLFILGALWLAMGAWSTDVIGNVQCDGLAGQRTATKNGDMSAQAFCREMKVIQAFSWMLFVLLWVSFVILLALVSQAQRFGRWRIWDEPIRELGWFGEMPGYYNQGSGTPGAYPQQYMPYGNGYPMFPQQPMFQQQPGQSIIIQPSANGGAPTVTTVPHS</sequence>
<accession>A0ABR3J2Z1</accession>
<dbReference type="EMBL" id="JASNQZ010000012">
    <property type="protein sequence ID" value="KAL0950014.1"/>
    <property type="molecule type" value="Genomic_DNA"/>
</dbReference>
<comment type="caution">
    <text evidence="2">The sequence shown here is derived from an EMBL/GenBank/DDBJ whole genome shotgun (WGS) entry which is preliminary data.</text>
</comment>
<proteinExistence type="predicted"/>